<feature type="compositionally biased region" description="Gly residues" evidence="1">
    <location>
        <begin position="17"/>
        <end position="26"/>
    </location>
</feature>
<dbReference type="EMBL" id="LJGW01000387">
    <property type="protein sequence ID" value="OEV09024.1"/>
    <property type="molecule type" value="Genomic_DNA"/>
</dbReference>
<sequence>MSIGEGYGERDRTGDEGAAGGFGRGPSGLTTTRTRLPGSEGGGRPPSRPGRSVVTVIGVVVLLIAAIAFANQGGDGGDDDTADGKDGAAARPTAPTGQKPVKGGKGGIASGFPQTRQGAESAAANYAVALVSSDIIKPDKRPGLVQQIFAPDKADKMRSRMDKAYSSSFLKKLGLDADGNPDDDMTYISRTTPIGTKTAKFDKDKAQLDVWCTGLYGLAGQGSKNPVTSDWFTMRLGLEWVSGDWKVAGFQQKDGPAPVEGDNRASGAEEIADAVGQYGGFTYGR</sequence>
<keyword evidence="4" id="KW-1185">Reference proteome</keyword>
<evidence type="ECO:0000259" key="2">
    <source>
        <dbReference type="Pfam" id="PF26526"/>
    </source>
</evidence>
<feature type="region of interest" description="Disordered" evidence="1">
    <location>
        <begin position="1"/>
        <end position="51"/>
    </location>
</feature>
<dbReference type="PATRIC" id="fig|518642.10.peg.4393"/>
<organism evidence="3 4">
    <name type="scientific">Streptomyces nanshensis</name>
    <dbReference type="NCBI Taxonomy" id="518642"/>
    <lineage>
        <taxon>Bacteria</taxon>
        <taxon>Bacillati</taxon>
        <taxon>Actinomycetota</taxon>
        <taxon>Actinomycetes</taxon>
        <taxon>Kitasatosporales</taxon>
        <taxon>Streptomycetaceae</taxon>
        <taxon>Streptomyces</taxon>
    </lineage>
</organism>
<dbReference type="RefSeq" id="WP_070019035.1">
    <property type="nucleotide sequence ID" value="NZ_LJGW01000387.1"/>
</dbReference>
<feature type="domain" description="DUF8175" evidence="2">
    <location>
        <begin position="105"/>
        <end position="254"/>
    </location>
</feature>
<dbReference type="InterPro" id="IPR058488">
    <property type="entry name" value="DUF8175"/>
</dbReference>
<feature type="region of interest" description="Disordered" evidence="1">
    <location>
        <begin position="73"/>
        <end position="116"/>
    </location>
</feature>
<comment type="caution">
    <text evidence="3">The sequence shown here is derived from an EMBL/GenBank/DDBJ whole genome shotgun (WGS) entry which is preliminary data.</text>
</comment>
<protein>
    <recommendedName>
        <fullName evidence="2">DUF8175 domain-containing protein</fullName>
    </recommendedName>
</protein>
<gene>
    <name evidence="3" type="ORF">AN218_24135</name>
</gene>
<proteinExistence type="predicted"/>
<accession>A0A1E7KYN5</accession>
<evidence type="ECO:0000256" key="1">
    <source>
        <dbReference type="SAM" id="MobiDB-lite"/>
    </source>
</evidence>
<dbReference type="Pfam" id="PF26526">
    <property type="entry name" value="DUF8175"/>
    <property type="match status" value="1"/>
</dbReference>
<name>A0A1E7KYN5_9ACTN</name>
<dbReference type="Proteomes" id="UP000176005">
    <property type="component" value="Unassembled WGS sequence"/>
</dbReference>
<evidence type="ECO:0000313" key="4">
    <source>
        <dbReference type="Proteomes" id="UP000176005"/>
    </source>
</evidence>
<dbReference type="AlphaFoldDB" id="A0A1E7KYN5"/>
<reference evidence="3 4" key="1">
    <citation type="journal article" date="2016" name="Front. Microbiol.">
        <title>Comparative Genomics Analysis of Streptomyces Species Reveals Their Adaptation to the Marine Environment and Their Diversity at the Genomic Level.</title>
        <authorList>
            <person name="Tian X."/>
            <person name="Zhang Z."/>
            <person name="Yang T."/>
            <person name="Chen M."/>
            <person name="Li J."/>
            <person name="Chen F."/>
            <person name="Yang J."/>
            <person name="Li W."/>
            <person name="Zhang B."/>
            <person name="Zhang Z."/>
            <person name="Wu J."/>
            <person name="Zhang C."/>
            <person name="Long L."/>
            <person name="Xiao J."/>
        </authorList>
    </citation>
    <scope>NUCLEOTIDE SEQUENCE [LARGE SCALE GENOMIC DNA]</scope>
    <source>
        <strain evidence="3 4">SCSIO 10429</strain>
    </source>
</reference>
<evidence type="ECO:0000313" key="3">
    <source>
        <dbReference type="EMBL" id="OEV09024.1"/>
    </source>
</evidence>